<proteinExistence type="predicted"/>
<keyword evidence="2" id="KW-1133">Transmembrane helix</keyword>
<feature type="transmembrane region" description="Helical" evidence="2">
    <location>
        <begin position="34"/>
        <end position="53"/>
    </location>
</feature>
<accession>A0A9D4C332</accession>
<feature type="transmembrane region" description="Helical" evidence="2">
    <location>
        <begin position="113"/>
        <end position="133"/>
    </location>
</feature>
<dbReference type="AlphaFoldDB" id="A0A9D4C332"/>
<name>A0A9D4C332_DREPO</name>
<keyword evidence="2" id="KW-0812">Transmembrane</keyword>
<feature type="transmembrane region" description="Helical" evidence="2">
    <location>
        <begin position="73"/>
        <end position="92"/>
    </location>
</feature>
<dbReference type="PROSITE" id="PS51257">
    <property type="entry name" value="PROKAR_LIPOPROTEIN"/>
    <property type="match status" value="1"/>
</dbReference>
<reference evidence="3" key="2">
    <citation type="submission" date="2020-11" db="EMBL/GenBank/DDBJ databases">
        <authorList>
            <person name="McCartney M.A."/>
            <person name="Auch B."/>
            <person name="Kono T."/>
            <person name="Mallez S."/>
            <person name="Becker A."/>
            <person name="Gohl D.M."/>
            <person name="Silverstein K.A.T."/>
            <person name="Koren S."/>
            <person name="Bechman K.B."/>
            <person name="Herman A."/>
            <person name="Abrahante J.E."/>
            <person name="Garbe J."/>
        </authorList>
    </citation>
    <scope>NUCLEOTIDE SEQUENCE</scope>
    <source>
        <strain evidence="3">Duluth1</strain>
        <tissue evidence="3">Whole animal</tissue>
    </source>
</reference>
<feature type="compositionally biased region" description="Basic and acidic residues" evidence="1">
    <location>
        <begin position="178"/>
        <end position="193"/>
    </location>
</feature>
<protein>
    <submittedName>
        <fullName evidence="3">Uncharacterized protein</fullName>
    </submittedName>
</protein>
<evidence type="ECO:0000313" key="3">
    <source>
        <dbReference type="EMBL" id="KAH3716266.1"/>
    </source>
</evidence>
<evidence type="ECO:0000313" key="4">
    <source>
        <dbReference type="Proteomes" id="UP000828390"/>
    </source>
</evidence>
<evidence type="ECO:0000256" key="1">
    <source>
        <dbReference type="SAM" id="MobiDB-lite"/>
    </source>
</evidence>
<feature type="transmembrane region" description="Helical" evidence="2">
    <location>
        <begin position="6"/>
        <end position="27"/>
    </location>
</feature>
<keyword evidence="4" id="KW-1185">Reference proteome</keyword>
<evidence type="ECO:0000256" key="2">
    <source>
        <dbReference type="SAM" id="Phobius"/>
    </source>
</evidence>
<organism evidence="3 4">
    <name type="scientific">Dreissena polymorpha</name>
    <name type="common">Zebra mussel</name>
    <name type="synonym">Mytilus polymorpha</name>
    <dbReference type="NCBI Taxonomy" id="45954"/>
    <lineage>
        <taxon>Eukaryota</taxon>
        <taxon>Metazoa</taxon>
        <taxon>Spiralia</taxon>
        <taxon>Lophotrochozoa</taxon>
        <taxon>Mollusca</taxon>
        <taxon>Bivalvia</taxon>
        <taxon>Autobranchia</taxon>
        <taxon>Heteroconchia</taxon>
        <taxon>Euheterodonta</taxon>
        <taxon>Imparidentia</taxon>
        <taxon>Neoheterodontei</taxon>
        <taxon>Myida</taxon>
        <taxon>Dreissenoidea</taxon>
        <taxon>Dreissenidae</taxon>
        <taxon>Dreissena</taxon>
    </lineage>
</organism>
<sequence>MPSTRWIRFISVITWAVVVACVVTAAFCLATRKFVWGILLSINVGLALLSLLYSHCWCIAKNRDTFRCETGKFFLHILNFFSMLAYTGNMYYAGYRVYDNDYFSKDSEKSTQLFMAALCASSSFVLCIVNAYSSCVLYKYGCCLGYGNGIAPNDYQRLPILPRENTGPEVVPQPPSYDVHDRQELQHQREHQRFHQQPLQQQQQQQQQLYQQQTF</sequence>
<keyword evidence="2" id="KW-0472">Membrane</keyword>
<dbReference type="Proteomes" id="UP000828390">
    <property type="component" value="Unassembled WGS sequence"/>
</dbReference>
<dbReference type="OrthoDB" id="10663515at2759"/>
<reference evidence="3" key="1">
    <citation type="journal article" date="2019" name="bioRxiv">
        <title>The Genome of the Zebra Mussel, Dreissena polymorpha: A Resource for Invasive Species Research.</title>
        <authorList>
            <person name="McCartney M.A."/>
            <person name="Auch B."/>
            <person name="Kono T."/>
            <person name="Mallez S."/>
            <person name="Zhang Y."/>
            <person name="Obille A."/>
            <person name="Becker A."/>
            <person name="Abrahante J.E."/>
            <person name="Garbe J."/>
            <person name="Badalamenti J.P."/>
            <person name="Herman A."/>
            <person name="Mangelson H."/>
            <person name="Liachko I."/>
            <person name="Sullivan S."/>
            <person name="Sone E.D."/>
            <person name="Koren S."/>
            <person name="Silverstein K.A.T."/>
            <person name="Beckman K.B."/>
            <person name="Gohl D.M."/>
        </authorList>
    </citation>
    <scope>NUCLEOTIDE SEQUENCE</scope>
    <source>
        <strain evidence="3">Duluth1</strain>
        <tissue evidence="3">Whole animal</tissue>
    </source>
</reference>
<feature type="region of interest" description="Disordered" evidence="1">
    <location>
        <begin position="162"/>
        <end position="200"/>
    </location>
</feature>
<gene>
    <name evidence="3" type="ORF">DPMN_058985</name>
</gene>
<comment type="caution">
    <text evidence="3">The sequence shown here is derived from an EMBL/GenBank/DDBJ whole genome shotgun (WGS) entry which is preliminary data.</text>
</comment>
<dbReference type="EMBL" id="JAIWYP010000013">
    <property type="protein sequence ID" value="KAH3716266.1"/>
    <property type="molecule type" value="Genomic_DNA"/>
</dbReference>